<dbReference type="InterPro" id="IPR026444">
    <property type="entry name" value="Secre_tail"/>
</dbReference>
<name>A0A538U9F3_UNCEI</name>
<reference evidence="4 5" key="1">
    <citation type="journal article" date="2019" name="Nat. Microbiol.">
        <title>Mediterranean grassland soil C-N compound turnover is dependent on rainfall and depth, and is mediated by genomically divergent microorganisms.</title>
        <authorList>
            <person name="Diamond S."/>
            <person name="Andeer P.F."/>
            <person name="Li Z."/>
            <person name="Crits-Christoph A."/>
            <person name="Burstein D."/>
            <person name="Anantharaman K."/>
            <person name="Lane K.R."/>
            <person name="Thomas B.C."/>
            <person name="Pan C."/>
            <person name="Northen T.R."/>
            <person name="Banfield J.F."/>
        </authorList>
    </citation>
    <scope>NUCLEOTIDE SEQUENCE [LARGE SCALE GENOMIC DNA]</scope>
    <source>
        <strain evidence="4">WS_11</strain>
    </source>
</reference>
<dbReference type="Proteomes" id="UP000319771">
    <property type="component" value="Unassembled WGS sequence"/>
</dbReference>
<accession>A0A538U9F3</accession>
<comment type="caution">
    <text evidence="4">The sequence shown here is derived from an EMBL/GenBank/DDBJ whole genome shotgun (WGS) entry which is preliminary data.</text>
</comment>
<evidence type="ECO:0000256" key="2">
    <source>
        <dbReference type="SAM" id="SignalP"/>
    </source>
</evidence>
<evidence type="ECO:0000259" key="3">
    <source>
        <dbReference type="Pfam" id="PF04151"/>
    </source>
</evidence>
<keyword evidence="2" id="KW-0732">Signal</keyword>
<dbReference type="SUPFAM" id="SSF50939">
    <property type="entry name" value="Sialidases"/>
    <property type="match status" value="1"/>
</dbReference>
<dbReference type="SUPFAM" id="SSF89260">
    <property type="entry name" value="Collagen-binding domain"/>
    <property type="match status" value="1"/>
</dbReference>
<gene>
    <name evidence="4" type="ORF">E6K81_07110</name>
</gene>
<dbReference type="AlphaFoldDB" id="A0A538U9F3"/>
<organism evidence="4 5">
    <name type="scientific">Eiseniibacteriota bacterium</name>
    <dbReference type="NCBI Taxonomy" id="2212470"/>
    <lineage>
        <taxon>Bacteria</taxon>
        <taxon>Candidatus Eiseniibacteriota</taxon>
    </lineage>
</organism>
<evidence type="ECO:0000313" key="5">
    <source>
        <dbReference type="Proteomes" id="UP000319771"/>
    </source>
</evidence>
<feature type="domain" description="Peptidase C-terminal archaeal/bacterial" evidence="3">
    <location>
        <begin position="438"/>
        <end position="512"/>
    </location>
</feature>
<feature type="compositionally biased region" description="Low complexity" evidence="1">
    <location>
        <begin position="95"/>
        <end position="104"/>
    </location>
</feature>
<dbReference type="Pfam" id="PF04151">
    <property type="entry name" value="PPC"/>
    <property type="match status" value="1"/>
</dbReference>
<dbReference type="EMBL" id="VBPB01000104">
    <property type="protein sequence ID" value="TMQ72531.1"/>
    <property type="molecule type" value="Genomic_DNA"/>
</dbReference>
<proteinExistence type="predicted"/>
<evidence type="ECO:0000256" key="1">
    <source>
        <dbReference type="SAM" id="MobiDB-lite"/>
    </source>
</evidence>
<evidence type="ECO:0000313" key="4">
    <source>
        <dbReference type="EMBL" id="TMQ72531.1"/>
    </source>
</evidence>
<feature type="signal peptide" evidence="2">
    <location>
        <begin position="1"/>
        <end position="23"/>
    </location>
</feature>
<sequence>MRRLFRPLLAALLVACVPAAATAEDALASHAAALKRMELRFMMRGAQRRAERYRARRRGKVARTASPPAAASTAGLRLRPAPRREPPDPPPGRPPLGAAGKPATGPAAVIDRIVNLRAGDAPSAAQSEVSVGVHGNLLVAAWNDGEGFEDGSSTQGFGYSTDGGATWVDGGSPPTTGGIRLWNSDPQIAVNPQTGAFYFSALCEPTPFTNGIGVVKGTFVDGRLVWGTPRLVVSGADAGVVFDKEWLAVDSASGRLYLSYSRFTVLGGRLLTNRIEFSRNPSDNLLPWSAPLVLSSPGDAGRVQGPRIEVGPAGEVWATWVAVGTRDLDYLRVRRGVADGTFWESEVTAVSLYSNFGSGAPGFNRGLGITFPGLAVDRSEGSHRGRVFLTWNESLDFYDDRLGTSGTVAESEANDSPATATPFTLGSTLTGAIATVNDFDYWRFDGTQGETIICELDSLTSPTLDASFRLFCSDGATRLAFCETGAGGLNDAAGLIVFTLPSTGTYTLRVASLNPDPGTPAGVGGYRIHTGIDVPGGERARDHRDVFTACSDDGLHWNEPERVNQEPPRYDDWLPEVAVTPSGDVFASWYDWRDAPAGLCAGASMTYVTRSTDHGDSWPDGVAVSSALSDWTGTTSNLAPNEGDYNTLFADPEGVYALWGDGRNPDPDVYMARIAIAGVAALRSTHARPDLARITWRVAQGAIPTATVYRRADVGGWVALGPIAPGADGLLVAEDATVTAGAHYHYRLGLADGMGETFSEEVPVDVPLTAGPALTLAGVRPNPADREIWVSFALPGSAPASLELLDVAGRRVTGRTVSGAGTQTLEVLGGARLPTGIYLVRLTQDGQHAATRVSVVR</sequence>
<protein>
    <submittedName>
        <fullName evidence="4">T9SS type A sorting domain-containing protein</fullName>
    </submittedName>
</protein>
<dbReference type="Gene3D" id="2.120.10.10">
    <property type="match status" value="1"/>
</dbReference>
<feature type="region of interest" description="Disordered" evidence="1">
    <location>
        <begin position="48"/>
        <end position="104"/>
    </location>
</feature>
<dbReference type="InterPro" id="IPR036278">
    <property type="entry name" value="Sialidase_sf"/>
</dbReference>
<dbReference type="Gene3D" id="2.60.120.380">
    <property type="match status" value="1"/>
</dbReference>
<feature type="chain" id="PRO_5022069974" evidence="2">
    <location>
        <begin position="24"/>
        <end position="857"/>
    </location>
</feature>
<feature type="compositionally biased region" description="Low complexity" evidence="1">
    <location>
        <begin position="62"/>
        <end position="79"/>
    </location>
</feature>
<dbReference type="NCBIfam" id="TIGR04183">
    <property type="entry name" value="Por_Secre_tail"/>
    <property type="match status" value="1"/>
</dbReference>
<dbReference type="InterPro" id="IPR007280">
    <property type="entry name" value="Peptidase_C_arc/bac"/>
</dbReference>